<accession>A0ABS9KZM1</accession>
<evidence type="ECO:0000313" key="4">
    <source>
        <dbReference type="EMBL" id="MCG2617786.1"/>
    </source>
</evidence>
<dbReference type="Proteomes" id="UP001165367">
    <property type="component" value="Unassembled WGS sequence"/>
</dbReference>
<keyword evidence="5" id="KW-1185">Reference proteome</keyword>
<gene>
    <name evidence="4" type="ORF">LZZ85_26030</name>
</gene>
<dbReference type="PANTHER" id="PTHR43547">
    <property type="entry name" value="TWO-COMPONENT HISTIDINE KINASE"/>
    <property type="match status" value="1"/>
</dbReference>
<comment type="caution">
    <text evidence="4">The sequence shown here is derived from an EMBL/GenBank/DDBJ whole genome shotgun (WGS) entry which is preliminary data.</text>
</comment>
<evidence type="ECO:0000259" key="3">
    <source>
        <dbReference type="Pfam" id="PF07495"/>
    </source>
</evidence>
<keyword evidence="2" id="KW-1133">Transmembrane helix</keyword>
<reference evidence="4" key="1">
    <citation type="submission" date="2022-01" db="EMBL/GenBank/DDBJ databases">
        <authorList>
            <person name="Jo J.-H."/>
            <person name="Im W.-T."/>
        </authorList>
    </citation>
    <scope>NUCLEOTIDE SEQUENCE</scope>
    <source>
        <strain evidence="4">NA20</strain>
    </source>
</reference>
<dbReference type="InterPro" id="IPR011123">
    <property type="entry name" value="Y_Y_Y"/>
</dbReference>
<dbReference type="InterPro" id="IPR013783">
    <property type="entry name" value="Ig-like_fold"/>
</dbReference>
<keyword evidence="2" id="KW-0472">Membrane</keyword>
<evidence type="ECO:0000313" key="5">
    <source>
        <dbReference type="Proteomes" id="UP001165367"/>
    </source>
</evidence>
<keyword evidence="1" id="KW-0597">Phosphoprotein</keyword>
<feature type="transmembrane region" description="Helical" evidence="2">
    <location>
        <begin position="792"/>
        <end position="809"/>
    </location>
</feature>
<evidence type="ECO:0000256" key="2">
    <source>
        <dbReference type="SAM" id="Phobius"/>
    </source>
</evidence>
<dbReference type="RefSeq" id="WP_237876615.1">
    <property type="nucleotide sequence ID" value="NZ_JAKLTR010000025.1"/>
</dbReference>
<keyword evidence="2" id="KW-0812">Transmembrane</keyword>
<organism evidence="4 5">
    <name type="scientific">Terrimonas ginsenosidimutans</name>
    <dbReference type="NCBI Taxonomy" id="2908004"/>
    <lineage>
        <taxon>Bacteria</taxon>
        <taxon>Pseudomonadati</taxon>
        <taxon>Bacteroidota</taxon>
        <taxon>Chitinophagia</taxon>
        <taxon>Chitinophagales</taxon>
        <taxon>Chitinophagaceae</taxon>
        <taxon>Terrimonas</taxon>
    </lineage>
</organism>
<proteinExistence type="predicted"/>
<dbReference type="Pfam" id="PF07495">
    <property type="entry name" value="Y_Y_Y"/>
    <property type="match status" value="1"/>
</dbReference>
<sequence>MPHPRLHTLLIMLLLVSYTIQGQDTKQYSFTHYSPTGGLASNETTSVIQDETGYIWIGTNNGLQRFDGSRYITFRRLKNDSSTVPHSMIQQLLFDKENRLWVLTGDGRIGIFDTKHFSYKEIPIDGVSEWMKLADRRLIADHNGNFFIHYFRQSFVTLDRKTNRFTREANFIPIPDETKMVSLIHQKGTDNYWIGHEGGFQVYNAKLKKTFHPTDNSPHNPLSPGMGKFTFPQNVFFDANNRFWFDSWIDGDPNIFLYDLTKKEFIIERYPLDIREYHETRGYLQQRDGSVWIRGLGVLGRYLEKEKKIQRVSTEYQNEQSISFEGIADFIEDREDNIWLTTGNNGIYRFAPASQFFTNIPHTNREMKAPGKGSVMSFVQTNKGTLFAGTWNDGLYQYDKDLRLLPINIRGFKEEKSPWMWSMFASRLDSNIIWMSSQPGIFKVNQTTRTSEYFNPPEFKNRTIRQVVEDRYGNLWLGTQSIGLLKWTAAKGKHKFSDGVSSLKEVGATQIVKLFIDKTGLIWAGTTGQGVYVIDPSSDKVVLHFGMNEPPERRLLWHSSSAIIQYDDSTIVIGSGGLHFYNTKEKRITRAIPNPQSTPAYITAIERDPAGYIWVASTGGIFRVNPKNGIFIHFDRIDGIANDHFIPAASYVLPDGRIVFGSDNQIVIFNPQEVKINNPSPDIVITGIKIMNKQQPVDSMLATGKIRLNAHENSVTFEFSGLSYNATYRISYKLEDIDQNWRTADNTNQAIYTYLPPGEYTFLLRSEDAEGNIGKNITRVQIVITPHFWQTWWFYSLLALLVITILYWIDRERVERLKALQKVRTEIANNLHKDVTTTLSHINLLGEMAKIKADKDINRSKEYIDQISSKSQNMIVAMDDILWSIDPENDSMEKTILRMMEFTDAMKQRYGSAIELSVDKKIHSLKMDMKVRNEFFLIFKEGLRMIAEYAEGRDTLINIDIFRNKLSLKLQDATARMDSRVDDIERCIREINSRSKNIHAEADIQYDKNGIALILLITV</sequence>
<dbReference type="PANTHER" id="PTHR43547:SF2">
    <property type="entry name" value="HYBRID SIGNAL TRANSDUCTION HISTIDINE KINASE C"/>
    <property type="match status" value="1"/>
</dbReference>
<dbReference type="SUPFAM" id="SSF63829">
    <property type="entry name" value="Calcium-dependent phosphotriesterase"/>
    <property type="match status" value="3"/>
</dbReference>
<dbReference type="Pfam" id="PF07494">
    <property type="entry name" value="Reg_prop"/>
    <property type="match status" value="2"/>
</dbReference>
<evidence type="ECO:0000256" key="1">
    <source>
        <dbReference type="ARBA" id="ARBA00022553"/>
    </source>
</evidence>
<dbReference type="EMBL" id="JAKLTR010000025">
    <property type="protein sequence ID" value="MCG2617786.1"/>
    <property type="molecule type" value="Genomic_DNA"/>
</dbReference>
<dbReference type="Gene3D" id="2.130.10.10">
    <property type="entry name" value="YVTN repeat-like/Quinoprotein amine dehydrogenase"/>
    <property type="match status" value="2"/>
</dbReference>
<protein>
    <recommendedName>
        <fullName evidence="3">Two component regulator three Y domain-containing protein</fullName>
    </recommendedName>
</protein>
<dbReference type="InterPro" id="IPR011110">
    <property type="entry name" value="Reg_prop"/>
</dbReference>
<dbReference type="Gene3D" id="2.60.40.10">
    <property type="entry name" value="Immunoglobulins"/>
    <property type="match status" value="1"/>
</dbReference>
<dbReference type="Gene3D" id="6.10.250.2870">
    <property type="match status" value="1"/>
</dbReference>
<dbReference type="InterPro" id="IPR015943">
    <property type="entry name" value="WD40/YVTN_repeat-like_dom_sf"/>
</dbReference>
<name>A0ABS9KZM1_9BACT</name>
<feature type="domain" description="Two component regulator three Y" evidence="3">
    <location>
        <begin position="726"/>
        <end position="784"/>
    </location>
</feature>